<keyword evidence="4" id="KW-1185">Reference proteome</keyword>
<evidence type="ECO:0000259" key="2">
    <source>
        <dbReference type="Pfam" id="PF23584"/>
    </source>
</evidence>
<dbReference type="EMBL" id="MU005767">
    <property type="protein sequence ID" value="KAF2711897.1"/>
    <property type="molecule type" value="Genomic_DNA"/>
</dbReference>
<evidence type="ECO:0000313" key="4">
    <source>
        <dbReference type="Proteomes" id="UP000799428"/>
    </source>
</evidence>
<evidence type="ECO:0000313" key="3">
    <source>
        <dbReference type="EMBL" id="KAF2711897.1"/>
    </source>
</evidence>
<sequence>MHVSSWASWQLVVCVTAIGVAASKSSGVVEVDLVFPRNETYTPTPFFPVVFAVQNSELAPALNPRIVFTIMNWNDKRRTPLTQTYDLRWANFSSSDPYFEYSALSRFKVESSWLLTWTVQWNGCTEDSLSRGRRPFTGNYSENSIFFTTRNSTQEVDLIAATNEKDCAGDTGVTMNVTSTLDVPVSIDWYGGETCAVVPSPAPTSDPCRIKIDSAIASSISSSMTASWCRASLPTDPPISCPSKSAGQRLAIGRVACLAAAFGASIYIFL</sequence>
<dbReference type="AlphaFoldDB" id="A0A6G1KHR3"/>
<dbReference type="Pfam" id="PF23584">
    <property type="entry name" value="DUF7136"/>
    <property type="match status" value="1"/>
</dbReference>
<feature type="domain" description="DUF7136" evidence="2">
    <location>
        <begin position="25"/>
        <end position="240"/>
    </location>
</feature>
<proteinExistence type="predicted"/>
<gene>
    <name evidence="3" type="ORF">K504DRAFT_489677</name>
</gene>
<feature type="chain" id="PRO_5026341187" description="DUF7136 domain-containing protein" evidence="1">
    <location>
        <begin position="23"/>
        <end position="270"/>
    </location>
</feature>
<name>A0A6G1KHR3_9PLEO</name>
<dbReference type="InterPro" id="IPR055560">
    <property type="entry name" value="DUF7136"/>
</dbReference>
<dbReference type="OrthoDB" id="4490227at2759"/>
<feature type="signal peptide" evidence="1">
    <location>
        <begin position="1"/>
        <end position="22"/>
    </location>
</feature>
<accession>A0A6G1KHR3</accession>
<keyword evidence="1" id="KW-0732">Signal</keyword>
<evidence type="ECO:0000256" key="1">
    <source>
        <dbReference type="SAM" id="SignalP"/>
    </source>
</evidence>
<dbReference type="Proteomes" id="UP000799428">
    <property type="component" value="Unassembled WGS sequence"/>
</dbReference>
<organism evidence="3 4">
    <name type="scientific">Pleomassaria siparia CBS 279.74</name>
    <dbReference type="NCBI Taxonomy" id="1314801"/>
    <lineage>
        <taxon>Eukaryota</taxon>
        <taxon>Fungi</taxon>
        <taxon>Dikarya</taxon>
        <taxon>Ascomycota</taxon>
        <taxon>Pezizomycotina</taxon>
        <taxon>Dothideomycetes</taxon>
        <taxon>Pleosporomycetidae</taxon>
        <taxon>Pleosporales</taxon>
        <taxon>Pleomassariaceae</taxon>
        <taxon>Pleomassaria</taxon>
    </lineage>
</organism>
<protein>
    <recommendedName>
        <fullName evidence="2">DUF7136 domain-containing protein</fullName>
    </recommendedName>
</protein>
<reference evidence="3" key="1">
    <citation type="journal article" date="2020" name="Stud. Mycol.">
        <title>101 Dothideomycetes genomes: a test case for predicting lifestyles and emergence of pathogens.</title>
        <authorList>
            <person name="Haridas S."/>
            <person name="Albert R."/>
            <person name="Binder M."/>
            <person name="Bloem J."/>
            <person name="Labutti K."/>
            <person name="Salamov A."/>
            <person name="Andreopoulos B."/>
            <person name="Baker S."/>
            <person name="Barry K."/>
            <person name="Bills G."/>
            <person name="Bluhm B."/>
            <person name="Cannon C."/>
            <person name="Castanera R."/>
            <person name="Culley D."/>
            <person name="Daum C."/>
            <person name="Ezra D."/>
            <person name="Gonzalez J."/>
            <person name="Henrissat B."/>
            <person name="Kuo A."/>
            <person name="Liang C."/>
            <person name="Lipzen A."/>
            <person name="Lutzoni F."/>
            <person name="Magnuson J."/>
            <person name="Mondo S."/>
            <person name="Nolan M."/>
            <person name="Ohm R."/>
            <person name="Pangilinan J."/>
            <person name="Park H.-J."/>
            <person name="Ramirez L."/>
            <person name="Alfaro M."/>
            <person name="Sun H."/>
            <person name="Tritt A."/>
            <person name="Yoshinaga Y."/>
            <person name="Zwiers L.-H."/>
            <person name="Turgeon B."/>
            <person name="Goodwin S."/>
            <person name="Spatafora J."/>
            <person name="Crous P."/>
            <person name="Grigoriev I."/>
        </authorList>
    </citation>
    <scope>NUCLEOTIDE SEQUENCE</scope>
    <source>
        <strain evidence="3">CBS 279.74</strain>
    </source>
</reference>